<keyword evidence="1" id="KW-1133">Transmembrane helix</keyword>
<name>A0A8T3B0N0_DENNO</name>
<reference evidence="2" key="1">
    <citation type="journal article" date="2022" name="Front. Genet.">
        <title>Chromosome-Scale Assembly of the Dendrobium nobile Genome Provides Insights Into the Molecular Mechanism of the Biosynthesis of the Medicinal Active Ingredient of Dendrobium.</title>
        <authorList>
            <person name="Xu Q."/>
            <person name="Niu S.-C."/>
            <person name="Li K.-L."/>
            <person name="Zheng P.-J."/>
            <person name="Zhang X.-J."/>
            <person name="Jia Y."/>
            <person name="Liu Y."/>
            <person name="Niu Y.-X."/>
            <person name="Yu L.-H."/>
            <person name="Chen D.-F."/>
            <person name="Zhang G.-Q."/>
        </authorList>
    </citation>
    <scope>NUCLEOTIDE SEQUENCE</scope>
    <source>
        <tissue evidence="2">Leaf</tissue>
    </source>
</reference>
<dbReference type="AlphaFoldDB" id="A0A8T3B0N0"/>
<proteinExistence type="predicted"/>
<gene>
    <name evidence="2" type="ORF">KFK09_018213</name>
</gene>
<sequence>MTSKELYFSMNFCVVAFQSSLISSFFSEIILVELFNYSFSKLFFDFYEKCTMKISVCM</sequence>
<comment type="caution">
    <text evidence="2">The sequence shown here is derived from an EMBL/GenBank/DDBJ whole genome shotgun (WGS) entry which is preliminary data.</text>
</comment>
<evidence type="ECO:0000313" key="2">
    <source>
        <dbReference type="EMBL" id="KAI0500005.1"/>
    </source>
</evidence>
<dbReference type="Proteomes" id="UP000829196">
    <property type="component" value="Unassembled WGS sequence"/>
</dbReference>
<organism evidence="2 3">
    <name type="scientific">Dendrobium nobile</name>
    <name type="common">Orchid</name>
    <dbReference type="NCBI Taxonomy" id="94219"/>
    <lineage>
        <taxon>Eukaryota</taxon>
        <taxon>Viridiplantae</taxon>
        <taxon>Streptophyta</taxon>
        <taxon>Embryophyta</taxon>
        <taxon>Tracheophyta</taxon>
        <taxon>Spermatophyta</taxon>
        <taxon>Magnoliopsida</taxon>
        <taxon>Liliopsida</taxon>
        <taxon>Asparagales</taxon>
        <taxon>Orchidaceae</taxon>
        <taxon>Epidendroideae</taxon>
        <taxon>Malaxideae</taxon>
        <taxon>Dendrobiinae</taxon>
        <taxon>Dendrobium</taxon>
    </lineage>
</organism>
<keyword evidence="1" id="KW-0472">Membrane</keyword>
<protein>
    <submittedName>
        <fullName evidence="2">Uncharacterized protein</fullName>
    </submittedName>
</protein>
<keyword evidence="3" id="KW-1185">Reference proteome</keyword>
<dbReference type="EMBL" id="JAGYWB010000013">
    <property type="protein sequence ID" value="KAI0500005.1"/>
    <property type="molecule type" value="Genomic_DNA"/>
</dbReference>
<evidence type="ECO:0000256" key="1">
    <source>
        <dbReference type="SAM" id="Phobius"/>
    </source>
</evidence>
<evidence type="ECO:0000313" key="3">
    <source>
        <dbReference type="Proteomes" id="UP000829196"/>
    </source>
</evidence>
<feature type="transmembrane region" description="Helical" evidence="1">
    <location>
        <begin position="6"/>
        <end position="32"/>
    </location>
</feature>
<keyword evidence="1" id="KW-0812">Transmembrane</keyword>
<accession>A0A8T3B0N0</accession>